<organism evidence="1">
    <name type="scientific">uncultured Caudovirales phage</name>
    <dbReference type="NCBI Taxonomy" id="2100421"/>
    <lineage>
        <taxon>Viruses</taxon>
        <taxon>Duplodnaviria</taxon>
        <taxon>Heunggongvirae</taxon>
        <taxon>Uroviricota</taxon>
        <taxon>Caudoviricetes</taxon>
        <taxon>Peduoviridae</taxon>
        <taxon>Maltschvirus</taxon>
        <taxon>Maltschvirus maltsch</taxon>
    </lineage>
</organism>
<name>A0A6J5M7P1_9CAUD</name>
<protein>
    <submittedName>
        <fullName evidence="1">Uncharacterized protein</fullName>
    </submittedName>
</protein>
<reference evidence="1" key="1">
    <citation type="submission" date="2020-04" db="EMBL/GenBank/DDBJ databases">
        <authorList>
            <person name="Chiriac C."/>
            <person name="Salcher M."/>
            <person name="Ghai R."/>
            <person name="Kavagutti S V."/>
        </authorList>
    </citation>
    <scope>NUCLEOTIDE SEQUENCE</scope>
</reference>
<proteinExistence type="predicted"/>
<gene>
    <name evidence="1" type="ORF">UFOVP415_55</name>
</gene>
<sequence length="79" mass="9185">MDKKLKAQWASNLLVDDFFLEVMNDLKNQQISVIINTNRDEVEEREAAYGHIKTLDLFLGHLQGIAAETKIQDKKWKIL</sequence>
<dbReference type="EMBL" id="LR796390">
    <property type="protein sequence ID" value="CAB4141617.1"/>
    <property type="molecule type" value="Genomic_DNA"/>
</dbReference>
<evidence type="ECO:0000313" key="1">
    <source>
        <dbReference type="EMBL" id="CAB4141617.1"/>
    </source>
</evidence>
<accession>A0A6J5M7P1</accession>